<accession>B3RPR4</accession>
<dbReference type="InterPro" id="IPR012584">
    <property type="entry name" value="NOL11_N"/>
</dbReference>
<protein>
    <recommendedName>
        <fullName evidence="11">Nucleolar protein 11</fullName>
    </recommendedName>
</protein>
<dbReference type="FunCoup" id="B3RPR4">
    <property type="interactions" value="1998"/>
</dbReference>
<keyword evidence="4" id="KW-0010">Activator</keyword>
<dbReference type="Pfam" id="PF20998">
    <property type="entry name" value="Nol11_C"/>
    <property type="match status" value="1"/>
</dbReference>
<gene>
    <name evidence="9" type="ORF">TRIADDRAFT_53635</name>
</gene>
<keyword evidence="6" id="KW-0539">Nucleus</keyword>
<feature type="domain" description="Nucleolar protein 11 C-terminal" evidence="8">
    <location>
        <begin position="471"/>
        <end position="674"/>
    </location>
</feature>
<reference evidence="9 10" key="1">
    <citation type="journal article" date="2008" name="Nature">
        <title>The Trichoplax genome and the nature of placozoans.</title>
        <authorList>
            <person name="Srivastava M."/>
            <person name="Begovic E."/>
            <person name="Chapman J."/>
            <person name="Putnam N.H."/>
            <person name="Hellsten U."/>
            <person name="Kawashima T."/>
            <person name="Kuo A."/>
            <person name="Mitros T."/>
            <person name="Salamov A."/>
            <person name="Carpenter M.L."/>
            <person name="Signorovitch A.Y."/>
            <person name="Moreno M.A."/>
            <person name="Kamm K."/>
            <person name="Grimwood J."/>
            <person name="Schmutz J."/>
            <person name="Shapiro H."/>
            <person name="Grigoriev I.V."/>
            <person name="Buss L.W."/>
            <person name="Schierwater B."/>
            <person name="Dellaporta S.L."/>
            <person name="Rokhsar D.S."/>
        </authorList>
    </citation>
    <scope>NUCLEOTIDE SEQUENCE [LARGE SCALE GENOMIC DNA]</scope>
    <source>
        <strain evidence="9 10">Grell-BS-1999</strain>
    </source>
</reference>
<dbReference type="Proteomes" id="UP000009022">
    <property type="component" value="Unassembled WGS sequence"/>
</dbReference>
<dbReference type="InterPro" id="IPR042859">
    <property type="entry name" value="NOL11"/>
</dbReference>
<dbReference type="EMBL" id="DS985242">
    <property type="protein sequence ID" value="EDV27686.1"/>
    <property type="molecule type" value="Genomic_DNA"/>
</dbReference>
<evidence type="ECO:0000313" key="10">
    <source>
        <dbReference type="Proteomes" id="UP000009022"/>
    </source>
</evidence>
<dbReference type="Pfam" id="PF08168">
    <property type="entry name" value="NOL11_N"/>
    <property type="match status" value="1"/>
</dbReference>
<dbReference type="AlphaFoldDB" id="B3RPR4"/>
<dbReference type="OrthoDB" id="6502630at2759"/>
<dbReference type="STRING" id="10228.B3RPR4"/>
<dbReference type="RefSeq" id="XP_002109520.1">
    <property type="nucleotide sequence ID" value="XM_002109484.1"/>
</dbReference>
<evidence type="ECO:0000313" key="9">
    <source>
        <dbReference type="EMBL" id="EDV27686.1"/>
    </source>
</evidence>
<dbReference type="GeneID" id="6751279"/>
<name>B3RPR4_TRIAD</name>
<dbReference type="GO" id="GO:0005730">
    <property type="term" value="C:nucleolus"/>
    <property type="evidence" value="ECO:0000318"/>
    <property type="project" value="GO_Central"/>
</dbReference>
<evidence type="ECO:0000256" key="2">
    <source>
        <dbReference type="ARBA" id="ARBA00022552"/>
    </source>
</evidence>
<dbReference type="OMA" id="IPYNCEV"/>
<evidence type="ECO:0000256" key="4">
    <source>
        <dbReference type="ARBA" id="ARBA00023159"/>
    </source>
</evidence>
<sequence length="674" mass="76996">MAKINDSFLLCRNNAAEDFVVGIAQHSSPNRIIVTYAKKGIYVYDYEEKSAYKSWSVEQRYHATNYAIQVESTNDYYCVFNEKDIFQWSDHCPTFGEFSHISVEKPVYRLHAPTTTPIVTLNQPIIISTDGTVALMSSSNSNGTMPTTRKRAKRTKPNDIQVVWSSIWSQKNNFLYVGIITCRDDEYYLNVKELQDQNQSFVDVLMAKLSIDKQTDLLAMDYNFSRNILVSQWSDKSLRQSPNITNLLQSKTSLSEEDSRINLQVVQYNSLSDVKKSQSKVSLALLNSQYVVSAEKSVDGDNTEAILSLWDLTFGTLQCRHNLLESLKLDEDIAQSSDNTLQIVNISPYLFIAIDTAVIVCYYECQPASLLSVLGMKMPSTSDSNSVCTNTINISDWKGHEKDQNLLQAWNKAASYLSNESNYTAVKKFEKAVDEVLSALSPVKGYAKAMYCNALSQLLHQCIVMEKIWPRNAFIKLIRANGISFSACPSLFPTIFEKDDMVLFLLAVKKIRNLSEAVIVRGMKYILLASESVITEADKELKKNDDSELNETLIEFNDIQITKRKAEYLYPALVRYLIYLLKLCIDDKNHRMKAIKQTLVLDWINALLDSHYIQFTLSKDAHQVIKELFQLVQTQIHIYDKIHRLRGFLEYFRGSFSLSKPKQIQNYSIEVISL</sequence>
<dbReference type="GO" id="GO:0030490">
    <property type="term" value="P:maturation of SSU-rRNA"/>
    <property type="evidence" value="ECO:0000318"/>
    <property type="project" value="GO_Central"/>
</dbReference>
<proteinExistence type="predicted"/>
<evidence type="ECO:0000256" key="3">
    <source>
        <dbReference type="ARBA" id="ARBA00023015"/>
    </source>
</evidence>
<keyword evidence="10" id="KW-1185">Reference proteome</keyword>
<dbReference type="KEGG" id="tad:TRIADDRAFT_53635"/>
<evidence type="ECO:0000259" key="8">
    <source>
        <dbReference type="Pfam" id="PF20998"/>
    </source>
</evidence>
<keyword evidence="2" id="KW-0698">rRNA processing</keyword>
<feature type="domain" description="Nucleolar protein 11 N-terminal" evidence="7">
    <location>
        <begin position="1"/>
        <end position="323"/>
    </location>
</feature>
<dbReference type="PANTHER" id="PTHR15633:SF2">
    <property type="entry name" value="NUCLEOLAR PROTEIN 11"/>
    <property type="match status" value="1"/>
</dbReference>
<dbReference type="eggNOG" id="ENOG502SB74">
    <property type="taxonomic scope" value="Eukaryota"/>
</dbReference>
<evidence type="ECO:0000259" key="7">
    <source>
        <dbReference type="Pfam" id="PF08168"/>
    </source>
</evidence>
<evidence type="ECO:0000256" key="5">
    <source>
        <dbReference type="ARBA" id="ARBA00023163"/>
    </source>
</evidence>
<dbReference type="PhylomeDB" id="B3RPR4"/>
<evidence type="ECO:0000256" key="6">
    <source>
        <dbReference type="ARBA" id="ARBA00023242"/>
    </source>
</evidence>
<keyword evidence="5" id="KW-0804">Transcription</keyword>
<keyword evidence="3" id="KW-0805">Transcription regulation</keyword>
<comment type="subcellular location">
    <subcellularLocation>
        <location evidence="1">Nucleus</location>
        <location evidence="1">Nucleolus</location>
    </subcellularLocation>
</comment>
<dbReference type="PANTHER" id="PTHR15633">
    <property type="entry name" value="NUCLEOLAR PROTEIN 11"/>
    <property type="match status" value="1"/>
</dbReference>
<evidence type="ECO:0000256" key="1">
    <source>
        <dbReference type="ARBA" id="ARBA00004604"/>
    </source>
</evidence>
<dbReference type="InParanoid" id="B3RPR4"/>
<dbReference type="HOGENOM" id="CLU_407885_0_0_1"/>
<dbReference type="InterPro" id="IPR048897">
    <property type="entry name" value="Nol11_C"/>
</dbReference>
<organism evidence="9 10">
    <name type="scientific">Trichoplax adhaerens</name>
    <name type="common">Trichoplax reptans</name>
    <dbReference type="NCBI Taxonomy" id="10228"/>
    <lineage>
        <taxon>Eukaryota</taxon>
        <taxon>Metazoa</taxon>
        <taxon>Placozoa</taxon>
        <taxon>Uniplacotomia</taxon>
        <taxon>Trichoplacea</taxon>
        <taxon>Trichoplacidae</taxon>
        <taxon>Trichoplax</taxon>
    </lineage>
</organism>
<evidence type="ECO:0008006" key="11">
    <source>
        <dbReference type="Google" id="ProtNLM"/>
    </source>
</evidence>
<dbReference type="CTD" id="6751279"/>